<gene>
    <name evidence="4" type="ORF">OIK42_05010</name>
</gene>
<dbReference type="InterPro" id="IPR020569">
    <property type="entry name" value="UPF0029_Impact_CS"/>
</dbReference>
<dbReference type="Pfam" id="PF01205">
    <property type="entry name" value="Impact_N"/>
    <property type="match status" value="1"/>
</dbReference>
<dbReference type="InterPro" id="IPR001498">
    <property type="entry name" value="Impact_N"/>
</dbReference>
<evidence type="ECO:0000313" key="5">
    <source>
        <dbReference type="Proteomes" id="UP001218788"/>
    </source>
</evidence>
<dbReference type="PANTHER" id="PTHR16301:SF20">
    <property type="entry name" value="IMPACT FAMILY MEMBER YIGZ"/>
    <property type="match status" value="1"/>
</dbReference>
<reference evidence="4 5" key="1">
    <citation type="submission" date="2022-10" db="EMBL/GenBank/DDBJ databases">
        <title>Alteromonas sp. chi3 Genome sequencing.</title>
        <authorList>
            <person name="Park S."/>
        </authorList>
    </citation>
    <scope>NUCLEOTIDE SEQUENCE [LARGE SCALE GENOMIC DNA]</scope>
    <source>
        <strain evidence="5">chi3</strain>
    </source>
</reference>
<dbReference type="Gene3D" id="3.30.230.30">
    <property type="entry name" value="Impact, N-terminal domain"/>
    <property type="match status" value="1"/>
</dbReference>
<evidence type="ECO:0000313" key="4">
    <source>
        <dbReference type="EMBL" id="MDC8830119.1"/>
    </source>
</evidence>
<accession>A0ABT5KZB7</accession>
<dbReference type="InterPro" id="IPR035647">
    <property type="entry name" value="EFG_III/V"/>
</dbReference>
<name>A0ABT5KZB7_9ALTE</name>
<dbReference type="InterPro" id="IPR020568">
    <property type="entry name" value="Ribosomal_Su5_D2-typ_SF"/>
</dbReference>
<evidence type="ECO:0000259" key="2">
    <source>
        <dbReference type="Pfam" id="PF01205"/>
    </source>
</evidence>
<comment type="caution">
    <text evidence="4">The sequence shown here is derived from an EMBL/GenBank/DDBJ whole genome shotgun (WGS) entry which is preliminary data.</text>
</comment>
<sequence length="204" mass="22377">MSYQTPDTPLEILFEVKKSKFFAFAAAAPTRDAAMQLLANKKAEYPDARHHCWAYLLGNPAMPVSVACADDGEPSGTAGKPILNVLQHKDVGDIMLIVTRYFGGIKLGAGGLVRAYSGAAQQVMEQLSVVQHIALSELVVQADFKHEQFIRHWVTQQQGEVSDCQYTHEVTIQVALPAPAVEEFKAMCRNQGIHIVTDKVAQEV</sequence>
<dbReference type="RefSeq" id="WP_273638870.1">
    <property type="nucleotide sequence ID" value="NZ_JAQQXP010000001.1"/>
</dbReference>
<feature type="domain" description="Impact N-terminal" evidence="2">
    <location>
        <begin position="17"/>
        <end position="123"/>
    </location>
</feature>
<keyword evidence="5" id="KW-1185">Reference proteome</keyword>
<feature type="domain" description="UPF0029" evidence="3">
    <location>
        <begin position="140"/>
        <end position="186"/>
    </location>
</feature>
<comment type="similarity">
    <text evidence="1">Belongs to the IMPACT family.</text>
</comment>
<dbReference type="NCBIfam" id="TIGR00257">
    <property type="entry name" value="IMPACT_YIGZ"/>
    <property type="match status" value="1"/>
</dbReference>
<evidence type="ECO:0000256" key="1">
    <source>
        <dbReference type="ARBA" id="ARBA00007665"/>
    </source>
</evidence>
<dbReference type="InterPro" id="IPR015796">
    <property type="entry name" value="Impact_YigZ-like"/>
</dbReference>
<dbReference type="InterPro" id="IPR015269">
    <property type="entry name" value="UPF0029_Impact_C"/>
</dbReference>
<dbReference type="Proteomes" id="UP001218788">
    <property type="component" value="Unassembled WGS sequence"/>
</dbReference>
<dbReference type="Gene3D" id="3.30.70.240">
    <property type="match status" value="1"/>
</dbReference>
<dbReference type="PANTHER" id="PTHR16301">
    <property type="entry name" value="IMPACT-RELATED"/>
    <property type="match status" value="1"/>
</dbReference>
<dbReference type="PROSITE" id="PS00910">
    <property type="entry name" value="UPF0029"/>
    <property type="match status" value="1"/>
</dbReference>
<dbReference type="SUPFAM" id="SSF54211">
    <property type="entry name" value="Ribosomal protein S5 domain 2-like"/>
    <property type="match status" value="1"/>
</dbReference>
<dbReference type="InterPro" id="IPR036956">
    <property type="entry name" value="Impact_N_sf"/>
</dbReference>
<proteinExistence type="inferred from homology"/>
<dbReference type="InterPro" id="IPR023582">
    <property type="entry name" value="Impact"/>
</dbReference>
<evidence type="ECO:0000259" key="3">
    <source>
        <dbReference type="Pfam" id="PF09186"/>
    </source>
</evidence>
<dbReference type="Pfam" id="PF09186">
    <property type="entry name" value="DUF1949"/>
    <property type="match status" value="1"/>
</dbReference>
<dbReference type="EMBL" id="JAQQXP010000001">
    <property type="protein sequence ID" value="MDC8830119.1"/>
    <property type="molecule type" value="Genomic_DNA"/>
</dbReference>
<protein>
    <submittedName>
        <fullName evidence="4">YigZ family protein</fullName>
    </submittedName>
</protein>
<dbReference type="SUPFAM" id="SSF54980">
    <property type="entry name" value="EF-G C-terminal domain-like"/>
    <property type="match status" value="1"/>
</dbReference>
<organism evidence="4 5">
    <name type="scientific">Alteromonas gilva</name>
    <dbReference type="NCBI Taxonomy" id="2987522"/>
    <lineage>
        <taxon>Bacteria</taxon>
        <taxon>Pseudomonadati</taxon>
        <taxon>Pseudomonadota</taxon>
        <taxon>Gammaproteobacteria</taxon>
        <taxon>Alteromonadales</taxon>
        <taxon>Alteromonadaceae</taxon>
        <taxon>Alteromonas/Salinimonas group</taxon>
        <taxon>Alteromonas</taxon>
    </lineage>
</organism>